<keyword evidence="2" id="KW-1185">Reference proteome</keyword>
<reference evidence="1 2" key="1">
    <citation type="submission" date="2012-09" db="EMBL/GenBank/DDBJ databases">
        <title>The Genome Sequence of Bacteroides oleiciplenus YIT 12058.</title>
        <authorList>
            <consortium name="The Broad Institute Genome Sequencing Platform"/>
            <person name="Earl A."/>
            <person name="Ward D."/>
            <person name="Feldgarden M."/>
            <person name="Gevers D."/>
            <person name="Morotomi M."/>
            <person name="Walker B."/>
            <person name="Young S.K."/>
            <person name="Zeng Q."/>
            <person name="Gargeya S."/>
            <person name="Fitzgerald M."/>
            <person name="Haas B."/>
            <person name="Abouelleil A."/>
            <person name="Alvarado L."/>
            <person name="Arachchi H.M."/>
            <person name="Berlin A.M."/>
            <person name="Chapman S.B."/>
            <person name="Goldberg J."/>
            <person name="Griggs A."/>
            <person name="Gujja S."/>
            <person name="Hansen M."/>
            <person name="Howarth C."/>
            <person name="Imamovic A."/>
            <person name="Larimer J."/>
            <person name="McCowen C."/>
            <person name="Montmayeur A."/>
            <person name="Murphy C."/>
            <person name="Neiman D."/>
            <person name="Pearson M."/>
            <person name="Priest M."/>
            <person name="Roberts A."/>
            <person name="Saif S."/>
            <person name="Shea T."/>
            <person name="Sisk P."/>
            <person name="Sykes S."/>
            <person name="Wortman J."/>
            <person name="Nusbaum C."/>
            <person name="Birren B."/>
        </authorList>
    </citation>
    <scope>NUCLEOTIDE SEQUENCE [LARGE SCALE GENOMIC DNA]</scope>
    <source>
        <strain evidence="1 2">YIT 12058</strain>
    </source>
</reference>
<evidence type="ECO:0000313" key="2">
    <source>
        <dbReference type="Proteomes" id="UP000009872"/>
    </source>
</evidence>
<proteinExistence type="predicted"/>
<organism evidence="1 2">
    <name type="scientific">Bacteroides oleiciplenus YIT 12058</name>
    <dbReference type="NCBI Taxonomy" id="742727"/>
    <lineage>
        <taxon>Bacteria</taxon>
        <taxon>Pseudomonadati</taxon>
        <taxon>Bacteroidota</taxon>
        <taxon>Bacteroidia</taxon>
        <taxon>Bacteroidales</taxon>
        <taxon>Bacteroidaceae</taxon>
        <taxon>Bacteroides</taxon>
    </lineage>
</organism>
<dbReference type="Proteomes" id="UP000009872">
    <property type="component" value="Unassembled WGS sequence"/>
</dbReference>
<dbReference type="EMBL" id="ADLF01000013">
    <property type="protein sequence ID" value="EKU89612.1"/>
    <property type="molecule type" value="Genomic_DNA"/>
</dbReference>
<dbReference type="AlphaFoldDB" id="K9EF83"/>
<dbReference type="HOGENOM" id="CLU_3285112_0_0_10"/>
<protein>
    <submittedName>
        <fullName evidence="1">Uncharacterized protein</fullName>
    </submittedName>
</protein>
<evidence type="ECO:0000313" key="1">
    <source>
        <dbReference type="EMBL" id="EKU89612.1"/>
    </source>
</evidence>
<dbReference type="PATRIC" id="fig|742727.4.peg.3115"/>
<sequence length="40" mass="4801">MLMSILLNFPLLIARFTYLCMFNYSNEKEFVGIKRINDLQ</sequence>
<accession>K9EF83</accession>
<comment type="caution">
    <text evidence="1">The sequence shown here is derived from an EMBL/GenBank/DDBJ whole genome shotgun (WGS) entry which is preliminary data.</text>
</comment>
<gene>
    <name evidence="1" type="ORF">HMPREF9447_03050</name>
</gene>
<name>K9EF83_9BACE</name>